<evidence type="ECO:0000313" key="3">
    <source>
        <dbReference type="Proteomes" id="UP001500630"/>
    </source>
</evidence>
<comment type="caution">
    <text evidence="2">The sequence shown here is derived from an EMBL/GenBank/DDBJ whole genome shotgun (WGS) entry which is preliminary data.</text>
</comment>
<sequence>MGEAPTKLLLHTGTCIDAVTAEDIFELRSWGIARQVHVPGLHGAWKVAAKIGATSGEQTLRGALRAGPRPTEELVDRYGLEHRHIRDLLVGYLNERRPALDYSSFLTLVGVLAGAFWGDIERHHPEQDSIHLPDDVVQAWKERLASWTDWSTGKSRPRSVSDQVGIKVKVRGFYLDIQKWAPEDPRWVAWVVPCPIRKSEVAGLAKLKRASSAQMHQRIRDRLPRLGELVDAAESARAEQQRLLAAALAASAGACFEHDGRAYQRFVPEVHTIGPSVRKPGLPDVMARDVESGERLNLSVSEENAFWAWAIIEILRHTGIRLEELLELTHLALVSYQLTGTDEVVPLLQIVLSKTGAERLLLVPPELASVLAQVITKAQSGQSQAGSDPGLSSGASPVSQSSSVRWSCGSKRRWADKRGGLHQLPEDRARHRPHHLLPGLGGVAVLVLQMEEPHRPGRAHRPPAPAGRPGCADHLLVRESRRHLRFAADHP</sequence>
<dbReference type="SUPFAM" id="SSF56349">
    <property type="entry name" value="DNA breaking-rejoining enzymes"/>
    <property type="match status" value="1"/>
</dbReference>
<evidence type="ECO:0000256" key="1">
    <source>
        <dbReference type="SAM" id="MobiDB-lite"/>
    </source>
</evidence>
<dbReference type="InterPro" id="IPR011010">
    <property type="entry name" value="DNA_brk_join_enz"/>
</dbReference>
<organism evidence="2 3">
    <name type="scientific">Nonomuraea rosea</name>
    <dbReference type="NCBI Taxonomy" id="638574"/>
    <lineage>
        <taxon>Bacteria</taxon>
        <taxon>Bacillati</taxon>
        <taxon>Actinomycetota</taxon>
        <taxon>Actinomycetes</taxon>
        <taxon>Streptosporangiales</taxon>
        <taxon>Streptosporangiaceae</taxon>
        <taxon>Nonomuraea</taxon>
    </lineage>
</organism>
<proteinExistence type="predicted"/>
<dbReference type="Proteomes" id="UP001500630">
    <property type="component" value="Unassembled WGS sequence"/>
</dbReference>
<feature type="compositionally biased region" description="Low complexity" evidence="1">
    <location>
        <begin position="392"/>
        <end position="404"/>
    </location>
</feature>
<accession>A0ABP7A460</accession>
<keyword evidence="3" id="KW-1185">Reference proteome</keyword>
<evidence type="ECO:0008006" key="4">
    <source>
        <dbReference type="Google" id="ProtNLM"/>
    </source>
</evidence>
<reference evidence="3" key="1">
    <citation type="journal article" date="2019" name="Int. J. Syst. Evol. Microbiol.">
        <title>The Global Catalogue of Microorganisms (GCM) 10K type strain sequencing project: providing services to taxonomists for standard genome sequencing and annotation.</title>
        <authorList>
            <consortium name="The Broad Institute Genomics Platform"/>
            <consortium name="The Broad Institute Genome Sequencing Center for Infectious Disease"/>
            <person name="Wu L."/>
            <person name="Ma J."/>
        </authorList>
    </citation>
    <scope>NUCLEOTIDE SEQUENCE [LARGE SCALE GENOMIC DNA]</scope>
    <source>
        <strain evidence="3">JCM 17326</strain>
    </source>
</reference>
<name>A0ABP7A460_9ACTN</name>
<protein>
    <recommendedName>
        <fullName evidence="4">Site-specific integrase</fullName>
    </recommendedName>
</protein>
<gene>
    <name evidence="2" type="ORF">GCM10022419_132670</name>
</gene>
<feature type="region of interest" description="Disordered" evidence="1">
    <location>
        <begin position="381"/>
        <end position="404"/>
    </location>
</feature>
<evidence type="ECO:0000313" key="2">
    <source>
        <dbReference type="EMBL" id="GAA3624539.1"/>
    </source>
</evidence>
<dbReference type="EMBL" id="BAABDQ010000074">
    <property type="protein sequence ID" value="GAA3624539.1"/>
    <property type="molecule type" value="Genomic_DNA"/>
</dbReference>